<comment type="catalytic activity">
    <reaction evidence="7">
        <text>L-threonyl-[protein] + ATP = O-phospho-L-threonyl-[protein] + ADP + H(+)</text>
        <dbReference type="Rhea" id="RHEA:46608"/>
        <dbReference type="Rhea" id="RHEA-COMP:11060"/>
        <dbReference type="Rhea" id="RHEA-COMP:11605"/>
        <dbReference type="ChEBI" id="CHEBI:15378"/>
        <dbReference type="ChEBI" id="CHEBI:30013"/>
        <dbReference type="ChEBI" id="CHEBI:30616"/>
        <dbReference type="ChEBI" id="CHEBI:61977"/>
        <dbReference type="ChEBI" id="CHEBI:456216"/>
        <dbReference type="EC" id="2.7.11.1"/>
    </reaction>
</comment>
<evidence type="ECO:0000313" key="10">
    <source>
        <dbReference type="EMBL" id="VEL36711.1"/>
    </source>
</evidence>
<keyword evidence="2" id="KW-0723">Serine/threonine-protein kinase</keyword>
<dbReference type="Proteomes" id="UP000784294">
    <property type="component" value="Unassembled WGS sequence"/>
</dbReference>
<dbReference type="EC" id="2.7.11.1" evidence="1"/>
<feature type="domain" description="Protein kinase" evidence="9">
    <location>
        <begin position="1"/>
        <end position="157"/>
    </location>
</feature>
<proteinExistence type="predicted"/>
<dbReference type="GO" id="GO:0005524">
    <property type="term" value="F:ATP binding"/>
    <property type="evidence" value="ECO:0007669"/>
    <property type="project" value="UniProtKB-KW"/>
</dbReference>
<reference evidence="10" key="1">
    <citation type="submission" date="2018-11" db="EMBL/GenBank/DDBJ databases">
        <authorList>
            <consortium name="Pathogen Informatics"/>
        </authorList>
    </citation>
    <scope>NUCLEOTIDE SEQUENCE</scope>
</reference>
<evidence type="ECO:0000259" key="9">
    <source>
        <dbReference type="PROSITE" id="PS50011"/>
    </source>
</evidence>
<keyword evidence="4" id="KW-0547">Nucleotide-binding</keyword>
<dbReference type="SMART" id="SM00220">
    <property type="entry name" value="S_TKc"/>
    <property type="match status" value="1"/>
</dbReference>
<evidence type="ECO:0000256" key="8">
    <source>
        <dbReference type="ARBA" id="ARBA00048679"/>
    </source>
</evidence>
<evidence type="ECO:0000313" key="11">
    <source>
        <dbReference type="Proteomes" id="UP000784294"/>
    </source>
</evidence>
<evidence type="ECO:0000256" key="3">
    <source>
        <dbReference type="ARBA" id="ARBA00022679"/>
    </source>
</evidence>
<gene>
    <name evidence="10" type="ORF">PXEA_LOCUS30151</name>
</gene>
<dbReference type="InterPro" id="IPR050236">
    <property type="entry name" value="Ser_Thr_kinase_AGC"/>
</dbReference>
<comment type="caution">
    <text evidence="10">The sequence shown here is derived from an EMBL/GenBank/DDBJ whole genome shotgun (WGS) entry which is preliminary data.</text>
</comment>
<evidence type="ECO:0000256" key="4">
    <source>
        <dbReference type="ARBA" id="ARBA00022741"/>
    </source>
</evidence>
<comment type="catalytic activity">
    <reaction evidence="8">
        <text>L-seryl-[protein] + ATP = O-phospho-L-seryl-[protein] + ADP + H(+)</text>
        <dbReference type="Rhea" id="RHEA:17989"/>
        <dbReference type="Rhea" id="RHEA-COMP:9863"/>
        <dbReference type="Rhea" id="RHEA-COMP:11604"/>
        <dbReference type="ChEBI" id="CHEBI:15378"/>
        <dbReference type="ChEBI" id="CHEBI:29999"/>
        <dbReference type="ChEBI" id="CHEBI:30616"/>
        <dbReference type="ChEBI" id="CHEBI:83421"/>
        <dbReference type="ChEBI" id="CHEBI:456216"/>
        <dbReference type="EC" id="2.7.11.1"/>
    </reaction>
</comment>
<dbReference type="Gene3D" id="3.30.200.20">
    <property type="entry name" value="Phosphorylase Kinase, domain 1"/>
    <property type="match status" value="1"/>
</dbReference>
<dbReference type="PROSITE" id="PS50011">
    <property type="entry name" value="PROTEIN_KINASE_DOM"/>
    <property type="match status" value="1"/>
</dbReference>
<name>A0A448XH62_9PLAT</name>
<evidence type="ECO:0000256" key="7">
    <source>
        <dbReference type="ARBA" id="ARBA00047899"/>
    </source>
</evidence>
<organism evidence="10 11">
    <name type="scientific">Protopolystoma xenopodis</name>
    <dbReference type="NCBI Taxonomy" id="117903"/>
    <lineage>
        <taxon>Eukaryota</taxon>
        <taxon>Metazoa</taxon>
        <taxon>Spiralia</taxon>
        <taxon>Lophotrochozoa</taxon>
        <taxon>Platyhelminthes</taxon>
        <taxon>Monogenea</taxon>
        <taxon>Polyopisthocotylea</taxon>
        <taxon>Polystomatidea</taxon>
        <taxon>Polystomatidae</taxon>
        <taxon>Protopolystoma</taxon>
    </lineage>
</organism>
<keyword evidence="6" id="KW-0067">ATP-binding</keyword>
<dbReference type="GO" id="GO:0035556">
    <property type="term" value="P:intracellular signal transduction"/>
    <property type="evidence" value="ECO:0007669"/>
    <property type="project" value="TreeGrafter"/>
</dbReference>
<dbReference type="InterPro" id="IPR000719">
    <property type="entry name" value="Prot_kinase_dom"/>
</dbReference>
<keyword evidence="3" id="KW-0808">Transferase</keyword>
<evidence type="ECO:0000256" key="1">
    <source>
        <dbReference type="ARBA" id="ARBA00012513"/>
    </source>
</evidence>
<dbReference type="EMBL" id="CAAALY010252966">
    <property type="protein sequence ID" value="VEL36711.1"/>
    <property type="molecule type" value="Genomic_DNA"/>
</dbReference>
<keyword evidence="11" id="KW-1185">Reference proteome</keyword>
<evidence type="ECO:0000256" key="5">
    <source>
        <dbReference type="ARBA" id="ARBA00022777"/>
    </source>
</evidence>
<dbReference type="SUPFAM" id="SSF56112">
    <property type="entry name" value="Protein kinase-like (PK-like)"/>
    <property type="match status" value="1"/>
</dbReference>
<dbReference type="InterPro" id="IPR011009">
    <property type="entry name" value="Kinase-like_dom_sf"/>
</dbReference>
<dbReference type="Gene3D" id="1.10.510.10">
    <property type="entry name" value="Transferase(Phosphotransferase) domain 1"/>
    <property type="match status" value="1"/>
</dbReference>
<accession>A0A448XH62</accession>
<keyword evidence="5" id="KW-0418">Kinase</keyword>
<evidence type="ECO:0000256" key="6">
    <source>
        <dbReference type="ARBA" id="ARBA00022840"/>
    </source>
</evidence>
<dbReference type="Pfam" id="PF00069">
    <property type="entry name" value="Pkinase"/>
    <property type="match status" value="1"/>
</dbReference>
<sequence length="157" mass="17317">MIAPSSHVLLAEVPNEPGLLLAVKVLRKDVVLEDDDVECVRVERAVLALGTLHPFLTQLHSSTQSPGHLFIAMSFHSGGDLMFHIQMSSNGKFSLQRATFYAAELVSSLQFLHGHRVMYRHVPGFIALVGEPSIASCHRAVAFIVLSHNSLSYNYPR</sequence>
<dbReference type="GO" id="GO:0004674">
    <property type="term" value="F:protein serine/threonine kinase activity"/>
    <property type="evidence" value="ECO:0007669"/>
    <property type="project" value="UniProtKB-KW"/>
</dbReference>
<evidence type="ECO:0000256" key="2">
    <source>
        <dbReference type="ARBA" id="ARBA00022527"/>
    </source>
</evidence>
<protein>
    <recommendedName>
        <fullName evidence="1">non-specific serine/threonine protein kinase</fullName>
        <ecNumber evidence="1">2.7.11.1</ecNumber>
    </recommendedName>
</protein>
<dbReference type="PANTHER" id="PTHR24356">
    <property type="entry name" value="SERINE/THREONINE-PROTEIN KINASE"/>
    <property type="match status" value="1"/>
</dbReference>
<dbReference type="PANTHER" id="PTHR24356:SF347">
    <property type="entry name" value="PROTEIN KINASE C DELTA TYPE HOMOLOG-RELATED"/>
    <property type="match status" value="1"/>
</dbReference>
<dbReference type="AlphaFoldDB" id="A0A448XH62"/>